<feature type="compositionally biased region" description="Polar residues" evidence="1">
    <location>
        <begin position="589"/>
        <end position="600"/>
    </location>
</feature>
<keyword evidence="4" id="KW-1185">Reference proteome</keyword>
<feature type="region of interest" description="Disordered" evidence="1">
    <location>
        <begin position="1846"/>
        <end position="1911"/>
    </location>
</feature>
<gene>
    <name evidence="3" type="ORF">KI688_010338</name>
</gene>
<feature type="compositionally biased region" description="Acidic residues" evidence="1">
    <location>
        <begin position="1883"/>
        <end position="1897"/>
    </location>
</feature>
<dbReference type="PANTHER" id="PTHR46599">
    <property type="entry name" value="PIGGYBAC TRANSPOSABLE ELEMENT-DERIVED PROTEIN 4"/>
    <property type="match status" value="1"/>
</dbReference>
<feature type="compositionally biased region" description="Acidic residues" evidence="1">
    <location>
        <begin position="25"/>
        <end position="36"/>
    </location>
</feature>
<evidence type="ECO:0000259" key="2">
    <source>
        <dbReference type="Pfam" id="PF13843"/>
    </source>
</evidence>
<reference evidence="3" key="1">
    <citation type="submission" date="2021-06" db="EMBL/GenBank/DDBJ databases">
        <title>Genome Sequence of Mortierella hyaline Strain SCG-10, a Cold-Adapted, Nitrate-Reducing Fungus Isolated from Soil in Minnesota, USA.</title>
        <authorList>
            <person name="Aldossari N."/>
        </authorList>
    </citation>
    <scope>NUCLEOTIDE SEQUENCE</scope>
    <source>
        <strain evidence="3">SCG-10</strain>
    </source>
</reference>
<feature type="compositionally biased region" description="Basic and acidic residues" evidence="1">
    <location>
        <begin position="2363"/>
        <end position="2373"/>
    </location>
</feature>
<feature type="compositionally biased region" description="Polar residues" evidence="1">
    <location>
        <begin position="201"/>
        <end position="215"/>
    </location>
</feature>
<dbReference type="InterPro" id="IPR029526">
    <property type="entry name" value="PGBD"/>
</dbReference>
<feature type="region of interest" description="Disordered" evidence="1">
    <location>
        <begin position="1489"/>
        <end position="1508"/>
    </location>
</feature>
<feature type="region of interest" description="Disordered" evidence="1">
    <location>
        <begin position="665"/>
        <end position="706"/>
    </location>
</feature>
<evidence type="ECO:0000313" key="4">
    <source>
        <dbReference type="Proteomes" id="UP000707451"/>
    </source>
</evidence>
<protein>
    <recommendedName>
        <fullName evidence="2">PiggyBac transposable element-derived protein domain-containing protein</fullName>
    </recommendedName>
</protein>
<sequence length="2503" mass="278999">MDSSLEFLGSFDVSDSQGTVVASAEEVDEAQEEEELLFSVRCRTRPTPGTDSSGDEEEEKAGDEGVIDASAPPTKKIFSDPVLTDLADNTNAYAASKGAGTGEGSRQWVKTTPDELRTFLGIIVYMGVFRQNSVSEYWSTFPECPQHNITTFMSLVRFEQLKRFFHVSNPNEPEQHWFSKVEPQASSGPERAADVDGAGMSTHTTTSTRQASSSPKRAADVDDADTADTASSNKRLRPLQISSGSSTLVEDMQRLLATQSSQIRFDESGALTTICAQEKVIDFRSVGAAIEKILSSRLSKDITMLHMDGLRSMEKEWAHGKRDQALSKQLETLERDYTEGKLHNKRQLYKRLKASYRAPPEALRAVSEVLRQSGWTICQCLNQSDTCIARTVNNAAVPGDIRVITKDSDLMAFESIMSVTMPVKNTWTTFHKDELLNEHGLPTPVHLTLAALVSNNDYTNGVFSYGLTSNVDTVRQFKMTGLDGTVGQDRVEVVRIYVRRYLDIIHQKARTIKDSATQSARRRLRCNPNPTVKAHDKDLRRIETADRQLRVDVTEFGHALKTFGAATDAEATPPPLPTAPKAGSAPYPQATSAGSPSIRQTHGPAEHPPSHKQKIKKQRRHGSRALQRRRQKWRRSRFRSRTDVQDRYVPDTVFLEKASPVDVVELSGLKPSTPRPSKPKEQSPRIDQVPAPAAKKKKKKLLGEPKGIAGPKALKRAFQSVFATVTLTTGSLQGCLGRSTNLSKAEVAQLTQHVSSAVSTVNSAKHIVYKLIEMRILQPLIETGLNQAEDGPDESFLEKILDSDWAERFVQNLLSFVLRNSIVPQGRPPASDKSKDAVAEAISTFNEFKKTLCPGFKALNSTDLALSNIIAELAPKICLDQKLHYRRIPETLRTKLSKLSIDCDGLPEIDQDGTDAGGDAGAADVNEGVDDDDALKRSKKIIFKPGHIQLCWRYFLLLPSSKRPRFCTQAKMSDSFIDINEEALVALLWGEKAVQLDNVWEDTRYTHNWAAAKQRSSYGEVIKELFIGDRDVIKEARNKQQTTYGKRTTTMAEREEAHPHIYGQLELARYLTNKVNFFRERHNASLTAPTPPLPSSTPSSSTTSTPPPLPTPRQQPRSYRYALNNYIRTDGHQLQILAYDLTKPRQSPNYSEFLSRIEKLYPTRQHLIDAFGDDLDSVIVVGIDPGEVVSGAFCLTLPGGKVINLLIKRASLYQPTLAFRDWEQHWKRRHPTAGPGDVVDSSLWTRITDLDKLTTLPSVHDLENSLPSTNYDTSLDALTAAHKKYYEQEPLIHGIYASREWKVAVHEHRMAKMSELDLAVAGVLRMVDEACEGVPSAALGYKAALVDEYLTSTMCPTCVVENRATRLAKPSMRTCACYIEEKVAEKLHKKVELSKKRKAASLDECMSDKVKVQILGDITANARAPLGLCDRGYARAIARPGLSHLTKQDVRHRQGTGFCKLEYNSTLGSVYETSWMRAVSLCRDKYGAPVSRAGEQSDGGEGSSSAPMDMEQTKVLGLVQDEDGDAASLTPEEESAVQQEAKDREKRRCYTFPVSLNNLLSLSLTEHADIVADLFESNQVALTDMADELYALAMKTTLLVAQQHTVQPSSSSTITPSSPTFDVMHLLPISFEPRSPVSPTLLVSPLPAGLQERLVSQPNETKNLWVDDLQSLLNYEHLGYLYARFLGPDGPPASSREQHPLWTHLADVMVEQDGVTRIYPQGRTTAAGDHPLLGLSNLVCDIRHQMATAIENLWTGSLISTAMDYLLRFSLRFRLAPLREDKYFTSTHAAGEKNSEKLNQPTTRYSRKAWKDDVERSQNILGRELQQAQSGYMDLNRFQHLLSLQRRHAKSEPERVNGNLSFQGRLTRQQCSRDTTTPAPHEDLDEASDQAEQEQEEQQSSSDPTVHVKEPSRAHLKAIQAVTKMLLESPSIQGALTVERVRDCFHRPDAVTDTECEAVIDTVEVLRDYVPTRRSKTTGGTTSPTPHIATGIGIVLIANQLLRIGGYPAFTRKISPRALVFAESFTYVDRHTIHVLGDVVPAGQERGSGAPVRSELVEERKKKGSKRTRGGTDWPREGERIGVTREIAKEKAKQAQERLSTLEADQKNRSKTYLQAENERLDASRIVKALSEGVDDSVDPAQQDQARHEAYEKLYKNRRVASKAWNDWAQHQFELKSTRSEVYAFNKVSTTKPSIEPAAPPRRTIITWEQPALEDRTESLHLNSIFESAGADSNKVFGFSSDDPGLSVMQVSATLTHGQVSQYIRQYFETLNPFGALADYDMLKTEDESESLAEAVVDLPPVSRIMAPLLDDLSFSRKHARSRERDLAADCDVSKAARAAVQRLSDTPISTATTLDEINTAQEVRRQARRDSRTFFSSNKRRRQAKPQRLRTRRTYATLAAVQRRGIKTEVHKEIRRMLKAKTIETDEGLSEMEEEATTTDDKKDTDPEKVQILPIILHGTGGSCVGSRLKGHSKRGGGKLCHQHRQYGVVAHTNEHRTSQWV</sequence>
<feature type="region of interest" description="Disordered" evidence="1">
    <location>
        <begin position="564"/>
        <end position="642"/>
    </location>
</feature>
<feature type="region of interest" description="Disordered" evidence="1">
    <location>
        <begin position="15"/>
        <end position="75"/>
    </location>
</feature>
<dbReference type="EMBL" id="JAHRHY010000005">
    <property type="protein sequence ID" value="KAG9069436.1"/>
    <property type="molecule type" value="Genomic_DNA"/>
</dbReference>
<feature type="region of interest" description="Disordered" evidence="1">
    <location>
        <begin position="2041"/>
        <end position="2077"/>
    </location>
</feature>
<accession>A0A9P7Y171</accession>
<feature type="region of interest" description="Disordered" evidence="1">
    <location>
        <begin position="513"/>
        <end position="539"/>
    </location>
</feature>
<feature type="compositionally biased region" description="Basic residues" evidence="1">
    <location>
        <begin position="610"/>
        <end position="639"/>
    </location>
</feature>
<dbReference type="OrthoDB" id="2446503at2759"/>
<feature type="region of interest" description="Disordered" evidence="1">
    <location>
        <begin position="182"/>
        <end position="242"/>
    </location>
</feature>
<evidence type="ECO:0000313" key="3">
    <source>
        <dbReference type="EMBL" id="KAG9069436.1"/>
    </source>
</evidence>
<feature type="region of interest" description="Disordered" evidence="1">
    <location>
        <begin position="2363"/>
        <end position="2391"/>
    </location>
</feature>
<feature type="domain" description="PiggyBac transposable element-derived protein" evidence="2">
    <location>
        <begin position="76"/>
        <end position="183"/>
    </location>
</feature>
<evidence type="ECO:0000256" key="1">
    <source>
        <dbReference type="SAM" id="MobiDB-lite"/>
    </source>
</evidence>
<comment type="caution">
    <text evidence="3">The sequence shown here is derived from an EMBL/GenBank/DDBJ whole genome shotgun (WGS) entry which is preliminary data.</text>
</comment>
<name>A0A9P7Y171_9FUNG</name>
<dbReference type="Pfam" id="PF13843">
    <property type="entry name" value="DDE_Tnp_1_7"/>
    <property type="match status" value="1"/>
</dbReference>
<organism evidence="3 4">
    <name type="scientific">Linnemannia hyalina</name>
    <dbReference type="NCBI Taxonomy" id="64524"/>
    <lineage>
        <taxon>Eukaryota</taxon>
        <taxon>Fungi</taxon>
        <taxon>Fungi incertae sedis</taxon>
        <taxon>Mucoromycota</taxon>
        <taxon>Mortierellomycotina</taxon>
        <taxon>Mortierellomycetes</taxon>
        <taxon>Mortierellales</taxon>
        <taxon>Mortierellaceae</taxon>
        <taxon>Linnemannia</taxon>
    </lineage>
</organism>
<feature type="compositionally biased region" description="Polar residues" evidence="1">
    <location>
        <begin position="1858"/>
        <end position="1878"/>
    </location>
</feature>
<dbReference type="Proteomes" id="UP000707451">
    <property type="component" value="Unassembled WGS sequence"/>
</dbReference>
<dbReference type="Gene3D" id="3.40.50.1010">
    <property type="entry name" value="5'-nuclease"/>
    <property type="match status" value="1"/>
</dbReference>
<proteinExistence type="predicted"/>
<feature type="compositionally biased region" description="Basic residues" evidence="1">
    <location>
        <begin position="2379"/>
        <end position="2391"/>
    </location>
</feature>
<dbReference type="PANTHER" id="PTHR46599:SF3">
    <property type="entry name" value="PIGGYBAC TRANSPOSABLE ELEMENT-DERIVED PROTEIN 4"/>
    <property type="match status" value="1"/>
</dbReference>
<feature type="region of interest" description="Disordered" evidence="1">
    <location>
        <begin position="1084"/>
        <end position="1117"/>
    </location>
</feature>